<evidence type="ECO:0000313" key="2">
    <source>
        <dbReference type="Proteomes" id="UP000243679"/>
    </source>
</evidence>
<dbReference type="PANTHER" id="PTHR35271:SF1">
    <property type="entry name" value="ABC TRANSPORTER, SUBSTRATE-BINDING LIPOPROTEIN"/>
    <property type="match status" value="1"/>
</dbReference>
<dbReference type="PANTHER" id="PTHR35271">
    <property type="entry name" value="ABC TRANSPORTER, SUBSTRATE-BINDING LIPOPROTEIN-RELATED"/>
    <property type="match status" value="1"/>
</dbReference>
<dbReference type="Gene3D" id="3.40.50.2300">
    <property type="match status" value="1"/>
</dbReference>
<evidence type="ECO:0000313" key="1">
    <source>
        <dbReference type="EMBL" id="BAW80313.1"/>
    </source>
</evidence>
<name>A0A1Q2SMH5_9GAMM</name>
<protein>
    <submittedName>
        <fullName evidence="1">Hypothetical conserved protein</fullName>
    </submittedName>
</protein>
<dbReference type="InterPro" id="IPR007487">
    <property type="entry name" value="ABC_transpt-TYRBP-like"/>
</dbReference>
<keyword evidence="2" id="KW-1185">Reference proteome</keyword>
<dbReference type="Pfam" id="PF04392">
    <property type="entry name" value="ABC_sub_bind"/>
    <property type="match status" value="1"/>
</dbReference>
<dbReference type="KEGG" id="ntt:TAO_0943"/>
<gene>
    <name evidence="1" type="ORF">TAO_0943</name>
</gene>
<dbReference type="EMBL" id="AP014836">
    <property type="protein sequence ID" value="BAW80313.1"/>
    <property type="molecule type" value="Genomic_DNA"/>
</dbReference>
<dbReference type="AlphaFoldDB" id="A0A1Q2SMH5"/>
<dbReference type="Proteomes" id="UP000243679">
    <property type="component" value="Chromosome"/>
</dbReference>
<proteinExistence type="predicted"/>
<accession>A0A1Q2SMH5</accession>
<organism evidence="1 2">
    <name type="scientific">Candidatus Nitrosoglobus terrae</name>
    <dbReference type="NCBI Taxonomy" id="1630141"/>
    <lineage>
        <taxon>Bacteria</taxon>
        <taxon>Pseudomonadati</taxon>
        <taxon>Pseudomonadota</taxon>
        <taxon>Gammaproteobacteria</taxon>
        <taxon>Chromatiales</taxon>
        <taxon>Chromatiaceae</taxon>
        <taxon>Candidatus Nitrosoglobus</taxon>
    </lineage>
</organism>
<sequence length="315" mass="35790">MCIKITRGAIVYFLLWLTLIGLGIGEDAISSPLTVAVLYPDIREPYRSIFRTIMNGIEERLGESVKKYALEENDNSQKISIWLKKEQIKAAIFLGSRGLLLAKKLEAEFEIVVGSVLTAPDENNLTGISLTPDPEALFQTLKEIAPQTRRITVIYNQEYSRWLIDRARISAKIYDFELNEFPTQDVREAAILYRDILSRMESGVDSIWIPQDPSFDEKTVLPPTLKEAWDRNLLIFSSNLAYIKNGVLFALYPDNKSMGRSLAELTLNKIHNDKNLGILPLHDLLMAVNIRTADHLGLKLTSSMRRKINLIFPPK</sequence>
<dbReference type="RefSeq" id="WP_231910586.1">
    <property type="nucleotide sequence ID" value="NZ_AP014836.1"/>
</dbReference>
<reference evidence="1 2" key="1">
    <citation type="journal article" date="2017" name="ISME J.">
        <title>An acid-tolerant ammonia-oxidizing ?-proteobacterium from soil.</title>
        <authorList>
            <person name="Hayatsu M."/>
            <person name="Tago K."/>
            <person name="Uchiyama I."/>
            <person name="Toyoda A."/>
            <person name="Wang Y."/>
            <person name="Shimomura Y."/>
            <person name="Okubo T."/>
            <person name="Kurisu F."/>
            <person name="Hirono Y."/>
            <person name="Nonaka K."/>
            <person name="Akiyama H."/>
            <person name="Itoh T."/>
            <person name="Takami H."/>
        </authorList>
    </citation>
    <scope>NUCLEOTIDE SEQUENCE [LARGE SCALE GENOMIC DNA]</scope>
    <source>
        <strain evidence="1 2">TAO100</strain>
    </source>
</reference>